<gene>
    <name evidence="1" type="ORF">KHC33_11385</name>
</gene>
<dbReference type="GeneID" id="65097795"/>
<organism evidence="1 2">
    <name type="scientific">Methanospirillum purgamenti</name>
    <dbReference type="NCBI Taxonomy" id="2834276"/>
    <lineage>
        <taxon>Archaea</taxon>
        <taxon>Methanobacteriati</taxon>
        <taxon>Methanobacteriota</taxon>
        <taxon>Stenosarchaea group</taxon>
        <taxon>Methanomicrobia</taxon>
        <taxon>Methanomicrobiales</taxon>
        <taxon>Methanospirillaceae</taxon>
        <taxon>Methanospirillum</taxon>
    </lineage>
</organism>
<accession>A0A8E7AZA2</accession>
<dbReference type="Proteomes" id="UP000680656">
    <property type="component" value="Chromosome"/>
</dbReference>
<protein>
    <submittedName>
        <fullName evidence="1">Uncharacterized protein</fullName>
    </submittedName>
</protein>
<keyword evidence="2" id="KW-1185">Reference proteome</keyword>
<sequence length="310" mass="35789">MLENNYQAYENALREYYTWHNSIHSQSSLNVCSVCGKHEKGIPYISKRSQVCQSCVDKIASHKKLIKDFLFNKTIRHEKVNSQEIPFLISLSDEDKYDFLFRLLDFHDHLSLKEALELVREFIALFQIPTDTPYFYETFFPAFLQEFTTDPNLLPVWCADIPIGFQDVKKPGEMVHYIDKITILHQQPVLKKKKAGKLFTLTWGREQIYSHARAGEGTDFEFFEQYQGTVVITSNRIIPLHSDGSSPFIFLIARISSLKILSSGIEITLDGHDRPYQLIGLNDKRGQNIGFCIMHLVKKGTQIVSLVDTF</sequence>
<reference evidence="1 2" key="1">
    <citation type="submission" date="2021-05" db="EMBL/GenBank/DDBJ databases">
        <title>A novel Methanospirillum isolate from a pyrite-forming mixed culture.</title>
        <authorList>
            <person name="Bunk B."/>
            <person name="Sproer C."/>
            <person name="Spring S."/>
            <person name="Pester M."/>
        </authorList>
    </citation>
    <scope>NUCLEOTIDE SEQUENCE [LARGE SCALE GENOMIC DNA]</scope>
    <source>
        <strain evidence="1 2">J.3.6.1-F.2.7.3</strain>
    </source>
</reference>
<proteinExistence type="predicted"/>
<dbReference type="RefSeq" id="WP_214418756.1">
    <property type="nucleotide sequence ID" value="NZ_CP075546.1"/>
</dbReference>
<dbReference type="EMBL" id="CP075546">
    <property type="protein sequence ID" value="QVV87939.1"/>
    <property type="molecule type" value="Genomic_DNA"/>
</dbReference>
<evidence type="ECO:0000313" key="1">
    <source>
        <dbReference type="EMBL" id="QVV87939.1"/>
    </source>
</evidence>
<name>A0A8E7AZA2_9EURY</name>
<dbReference type="AlphaFoldDB" id="A0A8E7AZA2"/>
<evidence type="ECO:0000313" key="2">
    <source>
        <dbReference type="Proteomes" id="UP000680656"/>
    </source>
</evidence>
<dbReference type="KEGG" id="mrtj:KHC33_11385"/>